<name>A0AAV7PMC8_PLEWA</name>
<keyword evidence="2" id="KW-1185">Reference proteome</keyword>
<dbReference type="Proteomes" id="UP001066276">
    <property type="component" value="Chromosome 7"/>
</dbReference>
<comment type="caution">
    <text evidence="1">The sequence shown here is derived from an EMBL/GenBank/DDBJ whole genome shotgun (WGS) entry which is preliminary data.</text>
</comment>
<evidence type="ECO:0000313" key="2">
    <source>
        <dbReference type="Proteomes" id="UP001066276"/>
    </source>
</evidence>
<organism evidence="1 2">
    <name type="scientific">Pleurodeles waltl</name>
    <name type="common">Iberian ribbed newt</name>
    <dbReference type="NCBI Taxonomy" id="8319"/>
    <lineage>
        <taxon>Eukaryota</taxon>
        <taxon>Metazoa</taxon>
        <taxon>Chordata</taxon>
        <taxon>Craniata</taxon>
        <taxon>Vertebrata</taxon>
        <taxon>Euteleostomi</taxon>
        <taxon>Amphibia</taxon>
        <taxon>Batrachia</taxon>
        <taxon>Caudata</taxon>
        <taxon>Salamandroidea</taxon>
        <taxon>Salamandridae</taxon>
        <taxon>Pleurodelinae</taxon>
        <taxon>Pleurodeles</taxon>
    </lineage>
</organism>
<gene>
    <name evidence="1" type="ORF">NDU88_007370</name>
</gene>
<accession>A0AAV7PMC8</accession>
<dbReference type="EMBL" id="JANPWB010000011">
    <property type="protein sequence ID" value="KAJ1128999.1"/>
    <property type="molecule type" value="Genomic_DNA"/>
</dbReference>
<proteinExistence type="predicted"/>
<evidence type="ECO:0000313" key="1">
    <source>
        <dbReference type="EMBL" id="KAJ1128999.1"/>
    </source>
</evidence>
<reference evidence="1" key="1">
    <citation type="journal article" date="2022" name="bioRxiv">
        <title>Sequencing and chromosome-scale assembly of the giantPleurodeles waltlgenome.</title>
        <authorList>
            <person name="Brown T."/>
            <person name="Elewa A."/>
            <person name="Iarovenko S."/>
            <person name="Subramanian E."/>
            <person name="Araus A.J."/>
            <person name="Petzold A."/>
            <person name="Susuki M."/>
            <person name="Suzuki K.-i.T."/>
            <person name="Hayashi T."/>
            <person name="Toyoda A."/>
            <person name="Oliveira C."/>
            <person name="Osipova E."/>
            <person name="Leigh N.D."/>
            <person name="Simon A."/>
            <person name="Yun M.H."/>
        </authorList>
    </citation>
    <scope>NUCLEOTIDE SEQUENCE</scope>
    <source>
        <strain evidence="1">20211129_DDA</strain>
        <tissue evidence="1">Liver</tissue>
    </source>
</reference>
<sequence length="270" mass="29501">MPKRRTLSLRLLSSKSVTFARRDCNSVSCSDSDATWSSTVVRRRSKSFTVSRKPAMSAHMEVEATLAKSRGKEGPSALLWSSVEQWPRKTIVDRSVCRKTSRLALPRRGEDPEEELPDENVVIRPWSCHRRVDVCVVAANASGTMAVVRAQPSILGLRKMSLVVRGSRNCKNVPKQEVALSIPTAGNQSGGGPPPQSFQGHPVLILGPRRIAWLIQGWESRGRKNGVCIDEPRGSNYLGPQMLICRGQTDGACLSQYSAGPDASQGRVPS</sequence>
<protein>
    <submittedName>
        <fullName evidence="1">Uncharacterized protein</fullName>
    </submittedName>
</protein>
<dbReference type="AlphaFoldDB" id="A0AAV7PMC8"/>